<feature type="region of interest" description="Disordered" evidence="2">
    <location>
        <begin position="88"/>
        <end position="156"/>
    </location>
</feature>
<organism evidence="3 4">
    <name type="scientific">Plasmodium ovale curtisi</name>
    <dbReference type="NCBI Taxonomy" id="864141"/>
    <lineage>
        <taxon>Eukaryota</taxon>
        <taxon>Sar</taxon>
        <taxon>Alveolata</taxon>
        <taxon>Apicomplexa</taxon>
        <taxon>Aconoidasida</taxon>
        <taxon>Haemosporida</taxon>
        <taxon>Plasmodiidae</taxon>
        <taxon>Plasmodium</taxon>
        <taxon>Plasmodium (Plasmodium)</taxon>
    </lineage>
</organism>
<feature type="compositionally biased region" description="Polar residues" evidence="2">
    <location>
        <begin position="114"/>
        <end position="140"/>
    </location>
</feature>
<feature type="region of interest" description="Disordered" evidence="2">
    <location>
        <begin position="1"/>
        <end position="20"/>
    </location>
</feature>
<reference evidence="4" key="1">
    <citation type="submission" date="2016-05" db="EMBL/GenBank/DDBJ databases">
        <authorList>
            <person name="Naeem Raeece"/>
        </authorList>
    </citation>
    <scope>NUCLEOTIDE SEQUENCE [LARGE SCALE GENOMIC DNA]</scope>
</reference>
<name>A0A1A8VMI4_PLAOA</name>
<dbReference type="EMBL" id="FLQU01000187">
    <property type="protein sequence ID" value="SBS81833.1"/>
    <property type="molecule type" value="Genomic_DNA"/>
</dbReference>
<dbReference type="Gene3D" id="3.90.950.10">
    <property type="match status" value="1"/>
</dbReference>
<dbReference type="SUPFAM" id="SSF52972">
    <property type="entry name" value="ITPase-like"/>
    <property type="match status" value="1"/>
</dbReference>
<evidence type="ECO:0000313" key="3">
    <source>
        <dbReference type="EMBL" id="SBS81833.1"/>
    </source>
</evidence>
<dbReference type="Pfam" id="PF02545">
    <property type="entry name" value="Maf"/>
    <property type="match status" value="1"/>
</dbReference>
<gene>
    <name evidence="3" type="ORF">POVCU2_0012330</name>
</gene>
<dbReference type="InterPro" id="IPR003697">
    <property type="entry name" value="Maf-like"/>
</dbReference>
<proteinExistence type="predicted"/>
<feature type="compositionally biased region" description="Basic and acidic residues" evidence="2">
    <location>
        <begin position="145"/>
        <end position="156"/>
    </location>
</feature>
<feature type="compositionally biased region" description="Polar residues" evidence="2">
    <location>
        <begin position="1"/>
        <end position="12"/>
    </location>
</feature>
<evidence type="ECO:0000313" key="4">
    <source>
        <dbReference type="Proteomes" id="UP000078560"/>
    </source>
</evidence>
<dbReference type="PANTHER" id="PTHR43213">
    <property type="entry name" value="BIFUNCTIONAL DTTP/UTP PYROPHOSPHATASE/METHYLTRANSFERASE PROTEIN-RELATED"/>
    <property type="match status" value="1"/>
</dbReference>
<dbReference type="InterPro" id="IPR029001">
    <property type="entry name" value="ITPase-like_fam"/>
</dbReference>
<dbReference type="PANTHER" id="PTHR43213:SF4">
    <property type="entry name" value="7-METHYL-GTP PYROPHOSPHATASE"/>
    <property type="match status" value="1"/>
</dbReference>
<keyword evidence="1" id="KW-0378">Hydrolase</keyword>
<evidence type="ECO:0000256" key="1">
    <source>
        <dbReference type="ARBA" id="ARBA00022801"/>
    </source>
</evidence>
<accession>A0A1A8VMI4</accession>
<dbReference type="Proteomes" id="UP000078560">
    <property type="component" value="Unassembled WGS sequence"/>
</dbReference>
<dbReference type="GO" id="GO:0047429">
    <property type="term" value="F:nucleoside triphosphate diphosphatase activity"/>
    <property type="evidence" value="ECO:0007669"/>
    <property type="project" value="InterPro"/>
</dbReference>
<sequence length="471" mass="53153">MCACNNHGSASSIPGKKKDLNNGIHLKKEKEFPLMDQSFTNFELEIDDEIISYLSAHICNKNVRHKILKINNLIDERMRYYIEKGETKDAGEENKTNDVSESFQENFSSREKPSNNPTNCDMQRENTVSLFSGEPNSAESGHSGKSGEHVNGDKNASRAKFSKIKGIDLLGENAIVYNSKEEENNVLFLCYDEENEECDICNRYKRNYMTNIQPASGATRKCTNGVNDGANSGAGAHNGFNPFKEFGASEKLFVSAKSGTEIELSNYFFVLGSTSNSRKYILKKSNLDFLSVSIHIDEKKIGCRKQHDPFTLTANISVAKGLKLLSMIKQNNELREEILSCSKNKRVVLLVGDEVIYCNDKIYEKPKNEKEAYDFLKSYNNNRCYSYSSVTLIELETEKMITGIDESIISVYGMDDTVLRNILNDSTIYYCAGALKIENTFMHKYIKVIKGNVDSIFGLSINLLFHLVNFL</sequence>
<dbReference type="AlphaFoldDB" id="A0A1A8VMI4"/>
<evidence type="ECO:0000256" key="2">
    <source>
        <dbReference type="SAM" id="MobiDB-lite"/>
    </source>
</evidence>
<feature type="compositionally biased region" description="Basic and acidic residues" evidence="2">
    <location>
        <begin position="88"/>
        <end position="98"/>
    </location>
</feature>
<protein>
    <submittedName>
        <fullName evidence="3">Maf-like protein, putative</fullName>
    </submittedName>
</protein>